<evidence type="ECO:0008006" key="3">
    <source>
        <dbReference type="Google" id="ProtNLM"/>
    </source>
</evidence>
<name>A0A2U8GRV1_9RHOO</name>
<dbReference type="KEGG" id="acom:CEW83_11290"/>
<organism evidence="1 2">
    <name type="scientific">Parazoarcus communis</name>
    <dbReference type="NCBI Taxonomy" id="41977"/>
    <lineage>
        <taxon>Bacteria</taxon>
        <taxon>Pseudomonadati</taxon>
        <taxon>Pseudomonadota</taxon>
        <taxon>Betaproteobacteria</taxon>
        <taxon>Rhodocyclales</taxon>
        <taxon>Zoogloeaceae</taxon>
        <taxon>Parazoarcus</taxon>
    </lineage>
</organism>
<keyword evidence="2" id="KW-1185">Reference proteome</keyword>
<reference evidence="1 2" key="1">
    <citation type="submission" date="2017-06" db="EMBL/GenBank/DDBJ databases">
        <title>Azoarcus.</title>
        <authorList>
            <person name="Woo J.-H."/>
            <person name="Kim H.-S."/>
        </authorList>
    </citation>
    <scope>NUCLEOTIDE SEQUENCE [LARGE SCALE GENOMIC DNA]</scope>
    <source>
        <strain evidence="1 2">TSPY31</strain>
    </source>
</reference>
<evidence type="ECO:0000313" key="1">
    <source>
        <dbReference type="EMBL" id="AWI75726.1"/>
    </source>
</evidence>
<dbReference type="AlphaFoldDB" id="A0A2U8GRV1"/>
<sequence>MESIYEHVSPEIAAELQQTAKVIYETRENRRRVLQHAGATDETALLDSIASGTVAEHPAYELYLAARILADTCEAARAALAARLKEVNR</sequence>
<dbReference type="EMBL" id="CP022187">
    <property type="protein sequence ID" value="AWI75726.1"/>
    <property type="molecule type" value="Genomic_DNA"/>
</dbReference>
<evidence type="ECO:0000313" key="2">
    <source>
        <dbReference type="Proteomes" id="UP000244930"/>
    </source>
</evidence>
<dbReference type="Proteomes" id="UP000244930">
    <property type="component" value="Chromosome"/>
</dbReference>
<accession>A0A2U8GRV1</accession>
<dbReference type="RefSeq" id="WP_108949431.1">
    <property type="nucleotide sequence ID" value="NZ_CP022187.1"/>
</dbReference>
<proteinExistence type="predicted"/>
<protein>
    <recommendedName>
        <fullName evidence="3">DUF4168 domain-containing protein</fullName>
    </recommendedName>
</protein>
<gene>
    <name evidence="1" type="ORF">CEW83_11290</name>
</gene>